<evidence type="ECO:0000313" key="1">
    <source>
        <dbReference type="EMBL" id="ETM48069.1"/>
    </source>
</evidence>
<organism evidence="1">
    <name type="scientific">Phytophthora nicotianae</name>
    <name type="common">Potato buckeye rot agent</name>
    <name type="synonym">Phytophthora parasitica</name>
    <dbReference type="NCBI Taxonomy" id="4792"/>
    <lineage>
        <taxon>Eukaryota</taxon>
        <taxon>Sar</taxon>
        <taxon>Stramenopiles</taxon>
        <taxon>Oomycota</taxon>
        <taxon>Peronosporomycetes</taxon>
        <taxon>Peronosporales</taxon>
        <taxon>Peronosporaceae</taxon>
        <taxon>Phytophthora</taxon>
    </lineage>
</organism>
<dbReference type="Proteomes" id="UP000054532">
    <property type="component" value="Unassembled WGS sequence"/>
</dbReference>
<sequence>VSLSVGHAPAQWAQLFADGQQDFGRISALSTTKPVVQGKGRYVAPV</sequence>
<reference evidence="1" key="1">
    <citation type="submission" date="2013-11" db="EMBL/GenBank/DDBJ databases">
        <title>The Genome Sequence of Phytophthora parasitica IAC_01/95.</title>
        <authorList>
            <consortium name="The Broad Institute Genomics Platform"/>
            <person name="Russ C."/>
            <person name="Tyler B."/>
            <person name="Panabieres F."/>
            <person name="Shan W."/>
            <person name="Tripathy S."/>
            <person name="Grunwald N."/>
            <person name="Machado M."/>
            <person name="Johnson C.S."/>
            <person name="Arredondo F."/>
            <person name="Hong C."/>
            <person name="Coffey M."/>
            <person name="Young S.K."/>
            <person name="Zeng Q."/>
            <person name="Gargeya S."/>
            <person name="Fitzgerald M."/>
            <person name="Abouelleil A."/>
            <person name="Alvarado L."/>
            <person name="Chapman S.B."/>
            <person name="Gainer-Dewar J."/>
            <person name="Goldberg J."/>
            <person name="Griggs A."/>
            <person name="Gujja S."/>
            <person name="Hansen M."/>
            <person name="Howarth C."/>
            <person name="Imamovic A."/>
            <person name="Ireland A."/>
            <person name="Larimer J."/>
            <person name="McCowan C."/>
            <person name="Murphy C."/>
            <person name="Pearson M."/>
            <person name="Poon T.W."/>
            <person name="Priest M."/>
            <person name="Roberts A."/>
            <person name="Saif S."/>
            <person name="Shea T."/>
            <person name="Sykes S."/>
            <person name="Wortman J."/>
            <person name="Nusbaum C."/>
            <person name="Birren B."/>
        </authorList>
    </citation>
    <scope>NUCLEOTIDE SEQUENCE [LARGE SCALE GENOMIC DNA]</scope>
    <source>
        <strain evidence="1">IAC_01/95</strain>
    </source>
</reference>
<gene>
    <name evidence="1" type="ORF">L914_07354</name>
</gene>
<accession>W2NK58</accession>
<name>W2NK58_PHYNI</name>
<dbReference type="EMBL" id="KI692528">
    <property type="protein sequence ID" value="ETM48069.1"/>
    <property type="molecule type" value="Genomic_DNA"/>
</dbReference>
<dbReference type="AlphaFoldDB" id="W2NK58"/>
<protein>
    <submittedName>
        <fullName evidence="1">Uncharacterized protein</fullName>
    </submittedName>
</protein>
<feature type="non-terminal residue" evidence="1">
    <location>
        <position position="1"/>
    </location>
</feature>
<proteinExistence type="predicted"/>